<dbReference type="GO" id="GO:0005524">
    <property type="term" value="F:ATP binding"/>
    <property type="evidence" value="ECO:0007669"/>
    <property type="project" value="UniProtKB-KW"/>
</dbReference>
<gene>
    <name evidence="10" type="ORF">SAMN05444126_10685</name>
</gene>
<evidence type="ECO:0000313" key="11">
    <source>
        <dbReference type="Proteomes" id="UP000199318"/>
    </source>
</evidence>
<evidence type="ECO:0000313" key="10">
    <source>
        <dbReference type="EMBL" id="SER81150.1"/>
    </source>
</evidence>
<dbReference type="PROSITE" id="PS51194">
    <property type="entry name" value="HELICASE_CTER"/>
    <property type="match status" value="1"/>
</dbReference>
<name>A0A1H9S829_9BACI</name>
<dbReference type="GO" id="GO:0009409">
    <property type="term" value="P:response to cold"/>
    <property type="evidence" value="ECO:0007669"/>
    <property type="project" value="TreeGrafter"/>
</dbReference>
<dbReference type="CDD" id="cd18787">
    <property type="entry name" value="SF2_C_DEAD"/>
    <property type="match status" value="1"/>
</dbReference>
<keyword evidence="2" id="KW-0378">Hydrolase</keyword>
<feature type="short sequence motif" description="Q motif" evidence="5">
    <location>
        <begin position="3"/>
        <end position="31"/>
    </location>
</feature>
<feature type="domain" description="Helicase ATP-binding" evidence="7">
    <location>
        <begin position="34"/>
        <end position="206"/>
    </location>
</feature>
<dbReference type="PROSITE" id="PS51195">
    <property type="entry name" value="Q_MOTIF"/>
    <property type="match status" value="1"/>
</dbReference>
<evidence type="ECO:0000259" key="7">
    <source>
        <dbReference type="PROSITE" id="PS51192"/>
    </source>
</evidence>
<evidence type="ECO:0000259" key="9">
    <source>
        <dbReference type="PROSITE" id="PS51195"/>
    </source>
</evidence>
<dbReference type="Pfam" id="PF00270">
    <property type="entry name" value="DEAD"/>
    <property type="match status" value="1"/>
</dbReference>
<evidence type="ECO:0000256" key="5">
    <source>
        <dbReference type="PROSITE-ProRule" id="PRU00552"/>
    </source>
</evidence>
<dbReference type="PANTHER" id="PTHR47963">
    <property type="entry name" value="DEAD-BOX ATP-DEPENDENT RNA HELICASE 47, MITOCHONDRIAL"/>
    <property type="match status" value="1"/>
</dbReference>
<dbReference type="InterPro" id="IPR011545">
    <property type="entry name" value="DEAD/DEAH_box_helicase_dom"/>
</dbReference>
<dbReference type="SMART" id="SM00487">
    <property type="entry name" value="DEXDc"/>
    <property type="match status" value="1"/>
</dbReference>
<feature type="domain" description="Helicase C-terminal" evidence="8">
    <location>
        <begin position="236"/>
        <end position="386"/>
    </location>
</feature>
<dbReference type="Gene3D" id="3.40.50.300">
    <property type="entry name" value="P-loop containing nucleotide triphosphate hydrolases"/>
    <property type="match status" value="2"/>
</dbReference>
<comment type="caution">
    <text evidence="10">The sequence shown here is derived from an EMBL/GenBank/DDBJ whole genome shotgun (WGS) entry which is preliminary data.</text>
</comment>
<dbReference type="GO" id="GO:0003724">
    <property type="term" value="F:RNA helicase activity"/>
    <property type="evidence" value="ECO:0007669"/>
    <property type="project" value="InterPro"/>
</dbReference>
<dbReference type="PROSITE" id="PS51192">
    <property type="entry name" value="HELICASE_ATP_BIND_1"/>
    <property type="match status" value="1"/>
</dbReference>
<dbReference type="SMART" id="SM00490">
    <property type="entry name" value="HELICc"/>
    <property type="match status" value="1"/>
</dbReference>
<dbReference type="PANTHER" id="PTHR47963:SF1">
    <property type="entry name" value="DEAD-BOX ATP-DEPENDENT RNA HELICASE CSHB"/>
    <property type="match status" value="1"/>
</dbReference>
<dbReference type="InterPro" id="IPR001650">
    <property type="entry name" value="Helicase_C-like"/>
</dbReference>
<dbReference type="CDD" id="cd00268">
    <property type="entry name" value="DEADc"/>
    <property type="match status" value="1"/>
</dbReference>
<dbReference type="InterPro" id="IPR044742">
    <property type="entry name" value="DEAD/DEAH_RhlB"/>
</dbReference>
<evidence type="ECO:0000256" key="6">
    <source>
        <dbReference type="SAM" id="MobiDB-lite"/>
    </source>
</evidence>
<feature type="compositionally biased region" description="Basic residues" evidence="6">
    <location>
        <begin position="423"/>
        <end position="432"/>
    </location>
</feature>
<dbReference type="GO" id="GO:0016787">
    <property type="term" value="F:hydrolase activity"/>
    <property type="evidence" value="ECO:0007669"/>
    <property type="project" value="UniProtKB-KW"/>
</dbReference>
<dbReference type="Proteomes" id="UP000199318">
    <property type="component" value="Unassembled WGS sequence"/>
</dbReference>
<evidence type="ECO:0000259" key="8">
    <source>
        <dbReference type="PROSITE" id="PS51194"/>
    </source>
</evidence>
<reference evidence="11" key="1">
    <citation type="submission" date="2016-10" db="EMBL/GenBank/DDBJ databases">
        <authorList>
            <person name="de Groot N.N."/>
        </authorList>
    </citation>
    <scope>NUCLEOTIDE SEQUENCE [LARGE SCALE GENOMIC DNA]</scope>
    <source>
        <strain evidence="11">10nlg</strain>
    </source>
</reference>
<dbReference type="SUPFAM" id="SSF52540">
    <property type="entry name" value="P-loop containing nucleoside triphosphate hydrolases"/>
    <property type="match status" value="1"/>
</dbReference>
<accession>A0A1H9S829</accession>
<dbReference type="OrthoDB" id="9805696at2"/>
<dbReference type="GO" id="GO:0005829">
    <property type="term" value="C:cytosol"/>
    <property type="evidence" value="ECO:0007669"/>
    <property type="project" value="TreeGrafter"/>
</dbReference>
<keyword evidence="4" id="KW-0067">ATP-binding</keyword>
<evidence type="ECO:0000256" key="1">
    <source>
        <dbReference type="ARBA" id="ARBA00022741"/>
    </source>
</evidence>
<dbReference type="Pfam" id="PF00271">
    <property type="entry name" value="Helicase_C"/>
    <property type="match status" value="1"/>
</dbReference>
<dbReference type="RefSeq" id="WP_093072377.1">
    <property type="nucleotide sequence ID" value="NZ_BJVE01000014.1"/>
</dbReference>
<evidence type="ECO:0000256" key="2">
    <source>
        <dbReference type="ARBA" id="ARBA00022801"/>
    </source>
</evidence>
<dbReference type="EMBL" id="FOGV01000006">
    <property type="protein sequence ID" value="SER81150.1"/>
    <property type="molecule type" value="Genomic_DNA"/>
</dbReference>
<evidence type="ECO:0000256" key="4">
    <source>
        <dbReference type="ARBA" id="ARBA00022840"/>
    </source>
</evidence>
<feature type="region of interest" description="Disordered" evidence="6">
    <location>
        <begin position="405"/>
        <end position="432"/>
    </location>
</feature>
<dbReference type="AlphaFoldDB" id="A0A1H9S829"/>
<organism evidence="10 11">
    <name type="scientific">Salisediminibacterium halotolerans</name>
    <dbReference type="NCBI Taxonomy" id="517425"/>
    <lineage>
        <taxon>Bacteria</taxon>
        <taxon>Bacillati</taxon>
        <taxon>Bacillota</taxon>
        <taxon>Bacilli</taxon>
        <taxon>Bacillales</taxon>
        <taxon>Bacillaceae</taxon>
        <taxon>Salisediminibacterium</taxon>
    </lineage>
</organism>
<evidence type="ECO:0000256" key="3">
    <source>
        <dbReference type="ARBA" id="ARBA00022806"/>
    </source>
</evidence>
<feature type="domain" description="DEAD-box RNA helicase Q" evidence="9">
    <location>
        <begin position="3"/>
        <end position="31"/>
    </location>
</feature>
<dbReference type="InterPro" id="IPR014014">
    <property type="entry name" value="RNA_helicase_DEAD_Q_motif"/>
</dbReference>
<keyword evidence="3 10" id="KW-0347">Helicase</keyword>
<dbReference type="STRING" id="1464123.SAMN05444126_10685"/>
<proteinExistence type="predicted"/>
<dbReference type="GO" id="GO:0005840">
    <property type="term" value="C:ribosome"/>
    <property type="evidence" value="ECO:0007669"/>
    <property type="project" value="TreeGrafter"/>
</dbReference>
<dbReference type="InterPro" id="IPR027417">
    <property type="entry name" value="P-loop_NTPase"/>
</dbReference>
<sequence>MPHNFERFKLQPFLINGLEQDGITLPTEIQERIIPSVLKGEDVIGRSKTGTGKTLAFMLPLLSKLDPEKTETQVIITAPTRELAGQLYDVLTTYSAQSPAPITTQLIVGGTDRLRMIDKVKQQPHVIVGTPGRILDMMREYAIQPATVQSFVVDEADQMLDMGFLEDVDTIASLMDEDLQMLVFSATLPEKLQPFLKKYLNQPKHVDVQPKVTSPQNMTHWLISDRDRDRTEALLKVTQTLNPFLAIVFVNTKENADHVYKAMLDEGLNVDCIHGDIPPRNRKKVLKKLENAEVQYVVATDLVARGIDIKGISHIINYEIPKELEYYIHRAGRTARAGWEGLVITVYGRDDEQAIKKLEEQQIAFTYKEIKQGEWRTIEKRQRPIEPKSEYMNAKAKAILNRKEKVKPGYKKKKKQEADKQIQRNKRIKKRK</sequence>
<dbReference type="GO" id="GO:0033592">
    <property type="term" value="F:RNA strand annealing activity"/>
    <property type="evidence" value="ECO:0007669"/>
    <property type="project" value="TreeGrafter"/>
</dbReference>
<dbReference type="InterPro" id="IPR014001">
    <property type="entry name" value="Helicase_ATP-bd"/>
</dbReference>
<keyword evidence="1" id="KW-0547">Nucleotide-binding</keyword>
<dbReference type="InterPro" id="IPR050547">
    <property type="entry name" value="DEAD_box_RNA_helicases"/>
</dbReference>
<protein>
    <submittedName>
        <fullName evidence="10">ATP-dependent RNA helicase CshB</fullName>
    </submittedName>
</protein>
<keyword evidence="11" id="KW-1185">Reference proteome</keyword>